<evidence type="ECO:0000259" key="11">
    <source>
        <dbReference type="Pfam" id="PF18317"/>
    </source>
</evidence>
<organism evidence="12 13">
    <name type="scientific">Pseudomonas sivasensis</name>
    <dbReference type="NCBI Taxonomy" id="1880678"/>
    <lineage>
        <taxon>Bacteria</taxon>
        <taxon>Pseudomonadati</taxon>
        <taxon>Pseudomonadota</taxon>
        <taxon>Gammaproteobacteria</taxon>
        <taxon>Pseudomonadales</taxon>
        <taxon>Pseudomonadaceae</taxon>
        <taxon>Pseudomonas</taxon>
    </lineage>
</organism>
<dbReference type="InterPro" id="IPR041121">
    <property type="entry name" value="SDH_C"/>
</dbReference>
<comment type="subunit">
    <text evidence="8">Homodimer.</text>
</comment>
<feature type="domain" description="Quinate/shikimate 5-dehydrogenase/glutamyl-tRNA reductase" evidence="9">
    <location>
        <begin position="116"/>
        <end position="191"/>
    </location>
</feature>
<feature type="domain" description="SDH C-terminal" evidence="11">
    <location>
        <begin position="238"/>
        <end position="268"/>
    </location>
</feature>
<keyword evidence="13" id="KW-1185">Reference proteome</keyword>
<dbReference type="Gene3D" id="3.40.50.720">
    <property type="entry name" value="NAD(P)-binding Rossmann-like Domain"/>
    <property type="match status" value="1"/>
</dbReference>
<gene>
    <name evidence="8 12" type="primary">aroE</name>
    <name evidence="12" type="ORF">ACIOWJ_14020</name>
</gene>
<name>A0ABW8E017_9PSED</name>
<feature type="binding site" evidence="8">
    <location>
        <position position="85"/>
    </location>
    <ligand>
        <name>shikimate</name>
        <dbReference type="ChEBI" id="CHEBI:36208"/>
    </ligand>
</feature>
<dbReference type="InterPro" id="IPR022893">
    <property type="entry name" value="Shikimate_DH_fam"/>
</dbReference>
<evidence type="ECO:0000256" key="6">
    <source>
        <dbReference type="ARBA" id="ARBA00023141"/>
    </source>
</evidence>
<keyword evidence="4 8" id="KW-0521">NADP</keyword>
<dbReference type="PANTHER" id="PTHR21089:SF1">
    <property type="entry name" value="BIFUNCTIONAL 3-DEHYDROQUINATE DEHYDRATASE_SHIKIMATE DEHYDROGENASE, CHLOROPLASTIC"/>
    <property type="match status" value="1"/>
</dbReference>
<feature type="binding site" evidence="8">
    <location>
        <position position="216"/>
    </location>
    <ligand>
        <name>shikimate</name>
        <dbReference type="ChEBI" id="CHEBI:36208"/>
    </ligand>
</feature>
<sequence length="273" mass="29268">MDRYVVFGNPIGHSKSPLIHRMFAEQTGEQLDYSTLLAPLEDFTGCARDFFQQGRGANVTVPFKEDAYRLANSLTERAQRAGAVNTLSKLADGTLLGDNTDGAGLVRDLTVNAGLSLQGKRILLLGAGGAVRGALEPLLAERPASLIIANRTVEKAELLAELFDDLGPVSASGFDWLREPVDVIINATSASLSGDLPPIAGSLIEPGKTFCYDMMYAKEPTAFCRWAAEQGAAVAMDGLGMLVEQAAEAFFLWRGVRPDSAPVLAELRRQLAQ</sequence>
<evidence type="ECO:0000256" key="5">
    <source>
        <dbReference type="ARBA" id="ARBA00023002"/>
    </source>
</evidence>
<dbReference type="Pfam" id="PF08501">
    <property type="entry name" value="Shikimate_dh_N"/>
    <property type="match status" value="1"/>
</dbReference>
<dbReference type="HAMAP" id="MF_00222">
    <property type="entry name" value="Shikimate_DH_AroE"/>
    <property type="match status" value="1"/>
</dbReference>
<dbReference type="InterPro" id="IPR013708">
    <property type="entry name" value="Shikimate_DH-bd_N"/>
</dbReference>
<dbReference type="InterPro" id="IPR036291">
    <property type="entry name" value="NAD(P)-bd_dom_sf"/>
</dbReference>
<evidence type="ECO:0000313" key="13">
    <source>
        <dbReference type="Proteomes" id="UP001617213"/>
    </source>
</evidence>
<dbReference type="SUPFAM" id="SSF51735">
    <property type="entry name" value="NAD(P)-binding Rossmann-fold domains"/>
    <property type="match status" value="1"/>
</dbReference>
<evidence type="ECO:0000256" key="4">
    <source>
        <dbReference type="ARBA" id="ARBA00022857"/>
    </source>
</evidence>
<feature type="binding site" evidence="8">
    <location>
        <position position="101"/>
    </location>
    <ligand>
        <name>shikimate</name>
        <dbReference type="ChEBI" id="CHEBI:36208"/>
    </ligand>
</feature>
<evidence type="ECO:0000259" key="10">
    <source>
        <dbReference type="Pfam" id="PF08501"/>
    </source>
</evidence>
<keyword evidence="6 8" id="KW-0057">Aromatic amino acid biosynthesis</keyword>
<dbReference type="PANTHER" id="PTHR21089">
    <property type="entry name" value="SHIKIMATE DEHYDROGENASE"/>
    <property type="match status" value="1"/>
</dbReference>
<feature type="active site" description="Proton acceptor" evidence="8">
    <location>
        <position position="64"/>
    </location>
</feature>
<evidence type="ECO:0000256" key="2">
    <source>
        <dbReference type="ARBA" id="ARBA00012962"/>
    </source>
</evidence>
<dbReference type="InterPro" id="IPR046346">
    <property type="entry name" value="Aminoacid_DH-like_N_sf"/>
</dbReference>
<dbReference type="Gene3D" id="3.40.50.10860">
    <property type="entry name" value="Leucine Dehydrogenase, chain A, domain 1"/>
    <property type="match status" value="1"/>
</dbReference>
<dbReference type="EMBL" id="JBIUWZ010000018">
    <property type="protein sequence ID" value="MFJ2679192.1"/>
    <property type="molecule type" value="Genomic_DNA"/>
</dbReference>
<dbReference type="Pfam" id="PF01488">
    <property type="entry name" value="Shikimate_DH"/>
    <property type="match status" value="1"/>
</dbReference>
<dbReference type="NCBIfam" id="TIGR00507">
    <property type="entry name" value="aroE"/>
    <property type="match status" value="1"/>
</dbReference>
<feature type="binding site" evidence="8">
    <location>
        <position position="60"/>
    </location>
    <ligand>
        <name>shikimate</name>
        <dbReference type="ChEBI" id="CHEBI:36208"/>
    </ligand>
</feature>
<proteinExistence type="inferred from homology"/>
<accession>A0ABW8E017</accession>
<comment type="caution">
    <text evidence="12">The sequence shown here is derived from an EMBL/GenBank/DDBJ whole genome shotgun (WGS) entry which is preliminary data.</text>
</comment>
<feature type="binding site" evidence="8">
    <location>
        <position position="214"/>
    </location>
    <ligand>
        <name>NADP(+)</name>
        <dbReference type="ChEBI" id="CHEBI:58349"/>
    </ligand>
</feature>
<feature type="binding site" evidence="8">
    <location>
        <position position="245"/>
    </location>
    <ligand>
        <name>shikimate</name>
        <dbReference type="ChEBI" id="CHEBI:36208"/>
    </ligand>
</feature>
<dbReference type="InterPro" id="IPR011342">
    <property type="entry name" value="Shikimate_DH"/>
</dbReference>
<evidence type="ECO:0000256" key="1">
    <source>
        <dbReference type="ARBA" id="ARBA00004871"/>
    </source>
</evidence>
<dbReference type="Pfam" id="PF18317">
    <property type="entry name" value="SDH_C"/>
    <property type="match status" value="1"/>
</dbReference>
<keyword evidence="3 8" id="KW-0028">Amino-acid biosynthesis</keyword>
<dbReference type="RefSeq" id="WP_122764022.1">
    <property type="nucleotide sequence ID" value="NZ_JAAOWU010000014.1"/>
</dbReference>
<dbReference type="InterPro" id="IPR006151">
    <property type="entry name" value="Shikm_DH/Glu-tRNA_Rdtase"/>
</dbReference>
<dbReference type="GO" id="GO:0004764">
    <property type="term" value="F:shikimate 3-dehydrogenase (NADP+) activity"/>
    <property type="evidence" value="ECO:0007669"/>
    <property type="project" value="UniProtKB-EC"/>
</dbReference>
<dbReference type="NCBIfam" id="NF001310">
    <property type="entry name" value="PRK00258.1-2"/>
    <property type="match status" value="1"/>
</dbReference>
<feature type="domain" description="Shikimate dehydrogenase substrate binding N-terminal" evidence="10">
    <location>
        <begin position="6"/>
        <end position="87"/>
    </location>
</feature>
<evidence type="ECO:0000313" key="12">
    <source>
        <dbReference type="EMBL" id="MFJ2679192.1"/>
    </source>
</evidence>
<feature type="binding site" evidence="8">
    <location>
        <position position="76"/>
    </location>
    <ligand>
        <name>NADP(+)</name>
        <dbReference type="ChEBI" id="CHEBI:58349"/>
    </ligand>
</feature>
<reference evidence="12 13" key="1">
    <citation type="submission" date="2024-10" db="EMBL/GenBank/DDBJ databases">
        <title>The Natural Products Discovery Center: Release of the First 8490 Sequenced Strains for Exploring Actinobacteria Biosynthetic Diversity.</title>
        <authorList>
            <person name="Kalkreuter E."/>
            <person name="Kautsar S.A."/>
            <person name="Yang D."/>
            <person name="Bader C.D."/>
            <person name="Teijaro C.N."/>
            <person name="Fluegel L."/>
            <person name="Davis C.M."/>
            <person name="Simpson J.R."/>
            <person name="Lauterbach L."/>
            <person name="Steele A.D."/>
            <person name="Gui C."/>
            <person name="Meng S."/>
            <person name="Li G."/>
            <person name="Viehrig K."/>
            <person name="Ye F."/>
            <person name="Su P."/>
            <person name="Kiefer A.F."/>
            <person name="Nichols A."/>
            <person name="Cepeda A.J."/>
            <person name="Yan W."/>
            <person name="Fan B."/>
            <person name="Jiang Y."/>
            <person name="Adhikari A."/>
            <person name="Zheng C.-J."/>
            <person name="Schuster L."/>
            <person name="Cowan T.M."/>
            <person name="Smanski M.J."/>
            <person name="Chevrette M.G."/>
            <person name="De Carvalho L.P.S."/>
            <person name="Shen B."/>
        </authorList>
    </citation>
    <scope>NUCLEOTIDE SEQUENCE [LARGE SCALE GENOMIC DNA]</scope>
    <source>
        <strain evidence="12 13">NPDC087581</strain>
    </source>
</reference>
<feature type="binding site" evidence="8">
    <location>
        <begin position="126"/>
        <end position="130"/>
    </location>
    <ligand>
        <name>NADP(+)</name>
        <dbReference type="ChEBI" id="CHEBI:58349"/>
    </ligand>
</feature>
<evidence type="ECO:0000256" key="7">
    <source>
        <dbReference type="ARBA" id="ARBA00049442"/>
    </source>
</evidence>
<feature type="binding site" evidence="8">
    <location>
        <begin position="150"/>
        <end position="155"/>
    </location>
    <ligand>
        <name>NADP(+)</name>
        <dbReference type="ChEBI" id="CHEBI:58349"/>
    </ligand>
</feature>
<comment type="similarity">
    <text evidence="8">Belongs to the shikimate dehydrogenase family.</text>
</comment>
<keyword evidence="5 8" id="KW-0560">Oxidoreductase</keyword>
<evidence type="ECO:0000256" key="8">
    <source>
        <dbReference type="HAMAP-Rule" id="MF_00222"/>
    </source>
</evidence>
<evidence type="ECO:0000256" key="3">
    <source>
        <dbReference type="ARBA" id="ARBA00022605"/>
    </source>
</evidence>
<feature type="binding site" evidence="8">
    <location>
        <position position="238"/>
    </location>
    <ligand>
        <name>NADP(+)</name>
        <dbReference type="ChEBI" id="CHEBI:58349"/>
    </ligand>
</feature>
<dbReference type="SUPFAM" id="SSF53223">
    <property type="entry name" value="Aminoacid dehydrogenase-like, N-terminal domain"/>
    <property type="match status" value="1"/>
</dbReference>
<evidence type="ECO:0000259" key="9">
    <source>
        <dbReference type="Pfam" id="PF01488"/>
    </source>
</evidence>
<comment type="catalytic activity">
    <reaction evidence="7 8">
        <text>shikimate + NADP(+) = 3-dehydroshikimate + NADPH + H(+)</text>
        <dbReference type="Rhea" id="RHEA:17737"/>
        <dbReference type="ChEBI" id="CHEBI:15378"/>
        <dbReference type="ChEBI" id="CHEBI:16630"/>
        <dbReference type="ChEBI" id="CHEBI:36208"/>
        <dbReference type="ChEBI" id="CHEBI:57783"/>
        <dbReference type="ChEBI" id="CHEBI:58349"/>
        <dbReference type="EC" id="1.1.1.25"/>
    </reaction>
</comment>
<protein>
    <recommendedName>
        <fullName evidence="2 8">Shikimate dehydrogenase (NADP(+))</fullName>
        <shortName evidence="8">SDH</shortName>
        <ecNumber evidence="2 8">1.1.1.25</ecNumber>
    </recommendedName>
</protein>
<feature type="binding site" evidence="8">
    <location>
        <begin position="14"/>
        <end position="16"/>
    </location>
    <ligand>
        <name>shikimate</name>
        <dbReference type="ChEBI" id="CHEBI:36208"/>
    </ligand>
</feature>
<dbReference type="Proteomes" id="UP001617213">
    <property type="component" value="Unassembled WGS sequence"/>
</dbReference>
<dbReference type="EC" id="1.1.1.25" evidence="2 8"/>
<dbReference type="CDD" id="cd01065">
    <property type="entry name" value="NAD_bind_Shikimate_DH"/>
    <property type="match status" value="1"/>
</dbReference>
<comment type="function">
    <text evidence="8">Involved in the biosynthesis of the chorismate, which leads to the biosynthesis of aromatic amino acids. Catalyzes the reversible NADPH linked reduction of 3-dehydroshikimate (DHSA) to yield shikimate (SA).</text>
</comment>
<comment type="pathway">
    <text evidence="1 8">Metabolic intermediate biosynthesis; chorismate biosynthesis; chorismate from D-erythrose 4-phosphate and phosphoenolpyruvate: step 4/7.</text>
</comment>